<keyword evidence="2" id="KW-0479">Metal-binding</keyword>
<keyword evidence="6" id="KW-1133">Transmembrane helix</keyword>
<keyword evidence="6" id="KW-0472">Membrane</keyword>
<evidence type="ECO:0000256" key="3">
    <source>
        <dbReference type="ARBA" id="ARBA00022737"/>
    </source>
</evidence>
<feature type="domain" description="EF-hand" evidence="7">
    <location>
        <begin position="242"/>
        <end position="268"/>
    </location>
</feature>
<dbReference type="InterPro" id="IPR050230">
    <property type="entry name" value="CALM/Myosin/TropC-like"/>
</dbReference>
<dbReference type="SUPFAM" id="SSF47473">
    <property type="entry name" value="EF-hand"/>
    <property type="match status" value="1"/>
</dbReference>
<keyword evidence="6" id="KW-0812">Transmembrane</keyword>
<evidence type="ECO:0000259" key="7">
    <source>
        <dbReference type="PROSITE" id="PS50222"/>
    </source>
</evidence>
<feature type="transmembrane region" description="Helical" evidence="6">
    <location>
        <begin position="825"/>
        <end position="845"/>
    </location>
</feature>
<evidence type="ECO:0000256" key="2">
    <source>
        <dbReference type="ARBA" id="ARBA00022723"/>
    </source>
</evidence>
<dbReference type="InterPro" id="IPR011992">
    <property type="entry name" value="EF-hand-dom_pair"/>
</dbReference>
<keyword evidence="3" id="KW-0677">Repeat</keyword>
<evidence type="ECO:0000256" key="1">
    <source>
        <dbReference type="ARBA" id="ARBA00020786"/>
    </source>
</evidence>
<feature type="transmembrane region" description="Helical" evidence="6">
    <location>
        <begin position="967"/>
        <end position="988"/>
    </location>
</feature>
<dbReference type="CDD" id="cd00051">
    <property type="entry name" value="EFh"/>
    <property type="match status" value="2"/>
</dbReference>
<dbReference type="PROSITE" id="PS00018">
    <property type="entry name" value="EF_HAND_1"/>
    <property type="match status" value="2"/>
</dbReference>
<evidence type="ECO:0000256" key="5">
    <source>
        <dbReference type="ARBA" id="ARBA00022990"/>
    </source>
</evidence>
<gene>
    <name evidence="8" type="ORF">EVOR1521_LOCUS15403</name>
</gene>
<keyword evidence="4" id="KW-0106">Calcium</keyword>
<dbReference type="PANTHER" id="PTHR23048:SF0">
    <property type="entry name" value="CALMODULIN LIKE 3"/>
    <property type="match status" value="1"/>
</dbReference>
<dbReference type="InterPro" id="IPR002048">
    <property type="entry name" value="EF_hand_dom"/>
</dbReference>
<dbReference type="InterPro" id="IPR018247">
    <property type="entry name" value="EF_Hand_1_Ca_BS"/>
</dbReference>
<reference evidence="8" key="1">
    <citation type="submission" date="2023-08" db="EMBL/GenBank/DDBJ databases">
        <authorList>
            <person name="Chen Y."/>
            <person name="Shah S."/>
            <person name="Dougan E. K."/>
            <person name="Thang M."/>
            <person name="Chan C."/>
        </authorList>
    </citation>
    <scope>NUCLEOTIDE SEQUENCE</scope>
</reference>
<dbReference type="PANTHER" id="PTHR23048">
    <property type="entry name" value="MYOSIN LIGHT CHAIN 1, 3"/>
    <property type="match status" value="1"/>
</dbReference>
<dbReference type="AlphaFoldDB" id="A0AA36INB8"/>
<keyword evidence="5" id="KW-0007">Acetylation</keyword>
<dbReference type="SMART" id="SM00054">
    <property type="entry name" value="EFh"/>
    <property type="match status" value="3"/>
</dbReference>
<proteinExistence type="predicted"/>
<dbReference type="PROSITE" id="PS50222">
    <property type="entry name" value="EF_HAND_2"/>
    <property type="match status" value="3"/>
</dbReference>
<name>A0AA36INB8_9DINO</name>
<accession>A0AA36INB8</accession>
<dbReference type="GO" id="GO:0005509">
    <property type="term" value="F:calcium ion binding"/>
    <property type="evidence" value="ECO:0007669"/>
    <property type="project" value="InterPro"/>
</dbReference>
<evidence type="ECO:0000313" key="9">
    <source>
        <dbReference type="Proteomes" id="UP001178507"/>
    </source>
</evidence>
<organism evidence="8 9">
    <name type="scientific">Effrenium voratum</name>
    <dbReference type="NCBI Taxonomy" id="2562239"/>
    <lineage>
        <taxon>Eukaryota</taxon>
        <taxon>Sar</taxon>
        <taxon>Alveolata</taxon>
        <taxon>Dinophyceae</taxon>
        <taxon>Suessiales</taxon>
        <taxon>Symbiodiniaceae</taxon>
        <taxon>Effrenium</taxon>
    </lineage>
</organism>
<feature type="transmembrane region" description="Helical" evidence="6">
    <location>
        <begin position="851"/>
        <end position="871"/>
    </location>
</feature>
<evidence type="ECO:0000256" key="4">
    <source>
        <dbReference type="ARBA" id="ARBA00022837"/>
    </source>
</evidence>
<sequence length="1273" mass="142325">MKMRVAFQRFCSEDNDLYRGQVHEVLTHLNYVPVSEDKATAIAKDTNEFSTLDFQDFCDFSERYMNYEREVIRVKIEEWTSREKEEDYEVDAVKECQGFLKSMGTVCLKAAVEETLVLGGLSGLECTKAEELLRFLAAFRAREGFTAEEITRIQQIFDACEAEPQPKTASEMRADRHIKASQLCTGLLKFAGLYCAEQLRELLDKMEESMELDKPPPISFFEFLVCCRRIRDMMLLAASEEFDNVDQDEDGVIEGEELREFCKPLGFTLSNAEWEEMLAEQDISPEDDIEFQGAWSFLQGVQQKNGFTQEEADELEEAFHRFSDTTGELQNLKVQELLVYMGFQSSVEEVQSMVRRVDFNGNKTMDKNEFLRLMRLQRETTLASYTAAYARSRLYARQNATPSEVTKILELAKLQPNVKILNQALELVKESGDYDEEQPSLSWEGFLKVADYCRKTIPVENRKYAHFDLQEIAVLRKSFNSQDVDRNGWISIGSFLWLLSDTTMQVNTVNGRARMYEQMERARKHALEAGVNPTEVGNPQSPRLRFFPMIHFVHETVKNHTDAVFQREDEALKAVQFSQPQVAMFRELFGALARQREVEKEPEVSWRLGFSVCVMYFLSLTGLGANLEKQQMLLGLRSGVWCLDCFLLGALGSWLSMSGIGPWEAFPLQDTTELPKGIGHATHGTQLYFSSNGRLTRTDAASATATEELEVLDPHSFLEYNGDLFFFGRLGDAEGLWAVKGHGSSPALLQRFAPGLALRPAAANSSSAAGGFGFVARGRCGHGLAGTVEFSSNGTAGVPEAEVSVLDLCLQLGAGWTLRPPTGRLLGVLLLGVLPQTVLGAYLLIQKQVPGAFFNVFAGIYAMVFLIWLLMKADVGNMLFFLKASAVTYAATTCVAVALHQQLWSDLSAPFAEELGTWSVTVAAGAFFASSLLLLDMPNAPGGSCAVFAVLQLLLILWAPFTQRSAPALLAALGLLLLLHQLTADVFLPKLRLQEELNHALQLAMFYALGTFVLLGFLLYKDQRHCLEAAVKVRWKAPAAPPPDAADSAAAEKVWEPKGEEPLPLLEPEDDTQESWLMLEQLPMGQLLQLQRHFGAVWGESHGAKADEVFELYLQLKILQIPQHAMQAQQVLSEAEEAIRQQKERELTLGAVIKRLTKVDRVPGTEIVKMVTLMGVKLSGPLRQELMDRTIHFSDQPDGALDFPGFLQLMQWMVGTNFGNINAAAENTVKMRGLMDKSGRLQPGLLSFGKFAHMEGVNVRARPRNLPSDIDLL</sequence>
<evidence type="ECO:0000313" key="8">
    <source>
        <dbReference type="EMBL" id="CAJ1389865.1"/>
    </source>
</evidence>
<feature type="transmembrane region" description="Helical" evidence="6">
    <location>
        <begin position="1000"/>
        <end position="1020"/>
    </location>
</feature>
<feature type="transmembrane region" description="Helical" evidence="6">
    <location>
        <begin position="942"/>
        <end position="961"/>
    </location>
</feature>
<feature type="domain" description="EF-hand" evidence="7">
    <location>
        <begin position="345"/>
        <end position="380"/>
    </location>
</feature>
<feature type="domain" description="EF-hand" evidence="7">
    <location>
        <begin position="470"/>
        <end position="505"/>
    </location>
</feature>
<comment type="caution">
    <text evidence="8">The sequence shown here is derived from an EMBL/GenBank/DDBJ whole genome shotgun (WGS) entry which is preliminary data.</text>
</comment>
<evidence type="ECO:0000256" key="6">
    <source>
        <dbReference type="SAM" id="Phobius"/>
    </source>
</evidence>
<dbReference type="Gene3D" id="1.10.238.10">
    <property type="entry name" value="EF-hand"/>
    <property type="match status" value="2"/>
</dbReference>
<dbReference type="Proteomes" id="UP001178507">
    <property type="component" value="Unassembled WGS sequence"/>
</dbReference>
<dbReference type="GO" id="GO:0016460">
    <property type="term" value="C:myosin II complex"/>
    <property type="evidence" value="ECO:0007669"/>
    <property type="project" value="TreeGrafter"/>
</dbReference>
<keyword evidence="9" id="KW-1185">Reference proteome</keyword>
<dbReference type="EMBL" id="CAUJNA010001957">
    <property type="protein sequence ID" value="CAJ1389865.1"/>
    <property type="molecule type" value="Genomic_DNA"/>
</dbReference>
<protein>
    <recommendedName>
        <fullName evidence="1">Calmodulin</fullName>
    </recommendedName>
</protein>